<evidence type="ECO:0000259" key="1">
    <source>
        <dbReference type="PROSITE" id="PS50206"/>
    </source>
</evidence>
<protein>
    <submittedName>
        <fullName evidence="2">Rhodanese domain protein</fullName>
    </submittedName>
</protein>
<organism evidence="2 3">
    <name type="scientific">Chlorobium phaeobacteroides (strain DSM 266 / SMG 266 / 2430)</name>
    <dbReference type="NCBI Taxonomy" id="290317"/>
    <lineage>
        <taxon>Bacteria</taxon>
        <taxon>Pseudomonadati</taxon>
        <taxon>Chlorobiota</taxon>
        <taxon>Chlorobiia</taxon>
        <taxon>Chlorobiales</taxon>
        <taxon>Chlorobiaceae</taxon>
        <taxon>Chlorobium/Pelodictyon group</taxon>
        <taxon>Chlorobium</taxon>
    </lineage>
</organism>
<dbReference type="Pfam" id="PF00581">
    <property type="entry name" value="Rhodanese"/>
    <property type="match status" value="1"/>
</dbReference>
<dbReference type="AlphaFoldDB" id="A1BGS0"/>
<dbReference type="SMART" id="SM00450">
    <property type="entry name" value="RHOD"/>
    <property type="match status" value="1"/>
</dbReference>
<evidence type="ECO:0000313" key="2">
    <source>
        <dbReference type="EMBL" id="ABL65597.1"/>
    </source>
</evidence>
<name>A1BGS0_CHLPD</name>
<dbReference type="eggNOG" id="COG0607">
    <property type="taxonomic scope" value="Bacteria"/>
</dbReference>
<dbReference type="STRING" id="290317.Cpha266_1575"/>
<evidence type="ECO:0000313" key="3">
    <source>
        <dbReference type="Proteomes" id="UP000008701"/>
    </source>
</evidence>
<accession>A1BGS0</accession>
<dbReference type="InterPro" id="IPR001763">
    <property type="entry name" value="Rhodanese-like_dom"/>
</dbReference>
<feature type="domain" description="Rhodanese" evidence="1">
    <location>
        <begin position="35"/>
        <end position="131"/>
    </location>
</feature>
<keyword evidence="3" id="KW-1185">Reference proteome</keyword>
<dbReference type="HOGENOM" id="CLU_089574_5_1_10"/>
<dbReference type="PANTHER" id="PTHR43031:SF7">
    <property type="entry name" value="NITRIC OXIDE REDUCTASE FLRD-NAD(+) REDUCTASE"/>
    <property type="match status" value="1"/>
</dbReference>
<dbReference type="InterPro" id="IPR036873">
    <property type="entry name" value="Rhodanese-like_dom_sf"/>
</dbReference>
<dbReference type="SUPFAM" id="SSF52821">
    <property type="entry name" value="Rhodanese/Cell cycle control phosphatase"/>
    <property type="match status" value="1"/>
</dbReference>
<dbReference type="OrthoDB" id="598065at2"/>
<dbReference type="CDD" id="cd00158">
    <property type="entry name" value="RHOD"/>
    <property type="match status" value="1"/>
</dbReference>
<sequence length="154" mass="17320">MFGSDRLLDVAIMMIERTHRVENLETSELAAMLAGPEPPLLFDIRTAGEYEKSHIETAIRIEPDIGQDDFETLYAALMAGRDIVLYCSVGQRSSELLERVESARGKTGAKSCRNLRGGIFRWYNEGRPVVDASGTTDDIHGYDPVWAVMVERRR</sequence>
<gene>
    <name evidence="2" type="ordered locus">Cpha266_1575</name>
</gene>
<reference evidence="2 3" key="1">
    <citation type="submission" date="2006-12" db="EMBL/GenBank/DDBJ databases">
        <title>Complete sequence of Chlorobium phaeobacteroides DSM 266.</title>
        <authorList>
            <consortium name="US DOE Joint Genome Institute"/>
            <person name="Copeland A."/>
            <person name="Lucas S."/>
            <person name="Lapidus A."/>
            <person name="Barry K."/>
            <person name="Detter J.C."/>
            <person name="Glavina del Rio T."/>
            <person name="Hammon N."/>
            <person name="Israni S."/>
            <person name="Pitluck S."/>
            <person name="Goltsman E."/>
            <person name="Schmutz J."/>
            <person name="Larimer F."/>
            <person name="Land M."/>
            <person name="Hauser L."/>
            <person name="Mikhailova N."/>
            <person name="Li T."/>
            <person name="Overmann J."/>
            <person name="Bryant D.A."/>
            <person name="Richardson P."/>
        </authorList>
    </citation>
    <scope>NUCLEOTIDE SEQUENCE [LARGE SCALE GENOMIC DNA]</scope>
    <source>
        <strain evidence="2 3">DSM 266</strain>
    </source>
</reference>
<proteinExistence type="predicted"/>
<dbReference type="Proteomes" id="UP000008701">
    <property type="component" value="Chromosome"/>
</dbReference>
<dbReference type="KEGG" id="cph:Cpha266_1575"/>
<dbReference type="Gene3D" id="3.40.250.10">
    <property type="entry name" value="Rhodanese-like domain"/>
    <property type="match status" value="1"/>
</dbReference>
<dbReference type="EMBL" id="CP000492">
    <property type="protein sequence ID" value="ABL65597.1"/>
    <property type="molecule type" value="Genomic_DNA"/>
</dbReference>
<dbReference type="PANTHER" id="PTHR43031">
    <property type="entry name" value="FAD-DEPENDENT OXIDOREDUCTASE"/>
    <property type="match status" value="1"/>
</dbReference>
<dbReference type="InterPro" id="IPR050229">
    <property type="entry name" value="GlpE_sulfurtransferase"/>
</dbReference>
<dbReference type="PROSITE" id="PS50206">
    <property type="entry name" value="RHODANESE_3"/>
    <property type="match status" value="1"/>
</dbReference>